<evidence type="ECO:0000313" key="2">
    <source>
        <dbReference type="Proteomes" id="UP001642900"/>
    </source>
</evidence>
<gene>
    <name evidence="1" type="ORF">G6N73_26790</name>
</gene>
<dbReference type="PANTHER" id="PTHR48228:SF5">
    <property type="entry name" value="ALPHA-METHYLACYL-COA RACEMASE"/>
    <property type="match status" value="1"/>
</dbReference>
<proteinExistence type="predicted"/>
<dbReference type="InterPro" id="IPR023606">
    <property type="entry name" value="CoA-Trfase_III_dom_1_sf"/>
</dbReference>
<keyword evidence="1" id="KW-0808">Transferase</keyword>
<dbReference type="Gene3D" id="3.30.1540.10">
    <property type="entry name" value="formyl-coa transferase, domain 3"/>
    <property type="match status" value="1"/>
</dbReference>
<dbReference type="RefSeq" id="WP_165033015.1">
    <property type="nucleotide sequence ID" value="NZ_JAAKZF010000060.1"/>
</dbReference>
<name>A0A6G4WJ93_9HYPH</name>
<dbReference type="Pfam" id="PF02515">
    <property type="entry name" value="CoA_transf_3"/>
    <property type="match status" value="1"/>
</dbReference>
<dbReference type="InterPro" id="IPR003673">
    <property type="entry name" value="CoA-Trfase_fam_III"/>
</dbReference>
<comment type="caution">
    <text evidence="1">The sequence shown here is derived from an EMBL/GenBank/DDBJ whole genome shotgun (WGS) entry which is preliminary data.</text>
</comment>
<reference evidence="1 2" key="1">
    <citation type="submission" date="2020-02" db="EMBL/GenBank/DDBJ databases">
        <title>Genome sequence of strain CCNWXJ40-4.</title>
        <authorList>
            <person name="Gao J."/>
            <person name="Sun J."/>
        </authorList>
    </citation>
    <scope>NUCLEOTIDE SEQUENCE [LARGE SCALE GENOMIC DNA]</scope>
    <source>
        <strain evidence="1 2">CCNWXJ 40-4</strain>
    </source>
</reference>
<keyword evidence="2" id="KW-1185">Reference proteome</keyword>
<dbReference type="SUPFAM" id="SSF89796">
    <property type="entry name" value="CoA-transferase family III (CaiB/BaiF)"/>
    <property type="match status" value="1"/>
</dbReference>
<dbReference type="PANTHER" id="PTHR48228">
    <property type="entry name" value="SUCCINYL-COA--D-CITRAMALATE COA-TRANSFERASE"/>
    <property type="match status" value="1"/>
</dbReference>
<protein>
    <submittedName>
        <fullName evidence="1">CoA transferase</fullName>
    </submittedName>
</protein>
<dbReference type="InterPro" id="IPR044855">
    <property type="entry name" value="CoA-Trfase_III_dom3_sf"/>
</dbReference>
<organism evidence="1 2">
    <name type="scientific">Allomesorhizobium camelthorni</name>
    <dbReference type="NCBI Taxonomy" id="475069"/>
    <lineage>
        <taxon>Bacteria</taxon>
        <taxon>Pseudomonadati</taxon>
        <taxon>Pseudomonadota</taxon>
        <taxon>Alphaproteobacteria</taxon>
        <taxon>Hyphomicrobiales</taxon>
        <taxon>Phyllobacteriaceae</taxon>
        <taxon>Allomesorhizobium</taxon>
    </lineage>
</organism>
<dbReference type="Proteomes" id="UP001642900">
    <property type="component" value="Unassembled WGS sequence"/>
</dbReference>
<dbReference type="InterPro" id="IPR050509">
    <property type="entry name" value="CoA-transferase_III"/>
</dbReference>
<sequence>MGVLSGVKIVEMVGMGPGPFCGMLLADLGADVIAVERPAKDAGAPRPWSICSRGKRSIVLDMKKPGAVDTFLELIDGADALIEGNRPGVMERLGIGPDVCLARRPSLVYGRMTGWGQYGPLSKAAAHDANYIALSGALWISTQPRQPPEAPPTILGDIAGGALYLTVGILAGILRARKDGTGQVIDAAMVDGSAHLLNLLVSFLPIEYDLSIANTRPGALGRHFDRTYVCSDGEWIVLQAMEPQFYTELIRRLGLDHHGRFAENQRHNPGVWGPLGEELAALFKTKTRAEWSELLEGTDTCFAPLLSMPEAAVHPHMVARDVYRTVDGVLQATAAPRFSSTPSPELTSVPALGAHTTNILSDLGYNEDRIENLRRSGVLGSA</sequence>
<accession>A0A6G4WJ93</accession>
<evidence type="ECO:0000313" key="1">
    <source>
        <dbReference type="EMBL" id="NGO54684.1"/>
    </source>
</evidence>
<dbReference type="AlphaFoldDB" id="A0A6G4WJ93"/>
<dbReference type="GO" id="GO:0016740">
    <property type="term" value="F:transferase activity"/>
    <property type="evidence" value="ECO:0007669"/>
    <property type="project" value="UniProtKB-KW"/>
</dbReference>
<dbReference type="EMBL" id="JAAKZF010000060">
    <property type="protein sequence ID" value="NGO54684.1"/>
    <property type="molecule type" value="Genomic_DNA"/>
</dbReference>
<dbReference type="Gene3D" id="3.40.50.10540">
    <property type="entry name" value="Crotonobetainyl-coa:carnitine coa-transferase, domain 1"/>
    <property type="match status" value="1"/>
</dbReference>